<evidence type="ECO:0000313" key="2">
    <source>
        <dbReference type="EMBL" id="PXF39761.1"/>
    </source>
</evidence>
<comment type="caution">
    <text evidence="2">The sequence shown here is derived from an EMBL/GenBank/DDBJ whole genome shotgun (WGS) entry which is preliminary data.</text>
</comment>
<evidence type="ECO:0000313" key="3">
    <source>
        <dbReference type="Proteomes" id="UP000247409"/>
    </source>
</evidence>
<protein>
    <submittedName>
        <fullName evidence="2">Uncharacterized protein</fullName>
    </submittedName>
</protein>
<dbReference type="Proteomes" id="UP000247409">
    <property type="component" value="Unassembled WGS sequence"/>
</dbReference>
<reference evidence="2 3" key="1">
    <citation type="journal article" date="2018" name="Mol. Biol. Evol.">
        <title>Analysis of the draft genome of the red seaweed Gracilariopsis chorda provides insights into genome size evolution in Rhodophyta.</title>
        <authorList>
            <person name="Lee J."/>
            <person name="Yang E.C."/>
            <person name="Graf L."/>
            <person name="Yang J.H."/>
            <person name="Qiu H."/>
            <person name="Zel Zion U."/>
            <person name="Chan C.X."/>
            <person name="Stephens T.G."/>
            <person name="Weber A.P.M."/>
            <person name="Boo G.H."/>
            <person name="Boo S.M."/>
            <person name="Kim K.M."/>
            <person name="Shin Y."/>
            <person name="Jung M."/>
            <person name="Lee S.J."/>
            <person name="Yim H.S."/>
            <person name="Lee J.H."/>
            <person name="Bhattacharya D."/>
            <person name="Yoon H.S."/>
        </authorList>
    </citation>
    <scope>NUCLEOTIDE SEQUENCE [LARGE SCALE GENOMIC DNA]</scope>
    <source>
        <strain evidence="2 3">SKKU-2015</strain>
        <tissue evidence="2">Whole body</tissue>
    </source>
</reference>
<feature type="region of interest" description="Disordered" evidence="1">
    <location>
        <begin position="146"/>
        <end position="173"/>
    </location>
</feature>
<name>A0A2V3ICG6_9FLOR</name>
<dbReference type="EMBL" id="NBIV01000458">
    <property type="protein sequence ID" value="PXF39761.1"/>
    <property type="molecule type" value="Genomic_DNA"/>
</dbReference>
<dbReference type="AlphaFoldDB" id="A0A2V3ICG6"/>
<dbReference type="OrthoDB" id="12289at2759"/>
<accession>A0A2V3ICG6</accession>
<organism evidence="2 3">
    <name type="scientific">Gracilariopsis chorda</name>
    <dbReference type="NCBI Taxonomy" id="448386"/>
    <lineage>
        <taxon>Eukaryota</taxon>
        <taxon>Rhodophyta</taxon>
        <taxon>Florideophyceae</taxon>
        <taxon>Rhodymeniophycidae</taxon>
        <taxon>Gracilariales</taxon>
        <taxon>Gracilariaceae</taxon>
        <taxon>Gracilariopsis</taxon>
    </lineage>
</organism>
<proteinExistence type="predicted"/>
<sequence>MDAISFEEFKSVHDLPHEYDAVTPQHNLRRRSTEAVTPRSVGDMKLRIRPQLRKKSSRKKLSKMSNLCFRSSKGPTSTHIIQPVSDVEPEAHSLCLSSSAEFCSIETINLVSDVELETERVRDSVEHVTEMESGTQSDSDVIDLVSEGESETSTGVKGEDCGGEPSNGNGNVTSRTEAAWRFRIKALKKKNPRIFDNKEARMEIRTKAKQGHTVYMGIGVDTSNCDGLRSVMDFVCCPEFNLNPSERWKKELRTTVSQLLRWCVANSACHKYDVWKRSALFENVSNKTLVETFLGYFLERCSTRTFYSKAEQLSAICEAARPTLNESQRGKLGEVIAILDSIGHRTRAVAFTKL</sequence>
<evidence type="ECO:0000256" key="1">
    <source>
        <dbReference type="SAM" id="MobiDB-lite"/>
    </source>
</evidence>
<keyword evidence="3" id="KW-1185">Reference proteome</keyword>
<gene>
    <name evidence="2" type="ORF">BWQ96_10534</name>
</gene>